<name>A0A1G6K9V8_9SPHI</name>
<keyword evidence="2" id="KW-1185">Reference proteome</keyword>
<organism evidence="1 2">
    <name type="scientific">Pedobacter soli</name>
    <dbReference type="NCBI Taxonomy" id="390242"/>
    <lineage>
        <taxon>Bacteria</taxon>
        <taxon>Pseudomonadati</taxon>
        <taxon>Bacteroidota</taxon>
        <taxon>Sphingobacteriia</taxon>
        <taxon>Sphingobacteriales</taxon>
        <taxon>Sphingobacteriaceae</taxon>
        <taxon>Pedobacter</taxon>
    </lineage>
</organism>
<evidence type="ECO:0000313" key="1">
    <source>
        <dbReference type="EMBL" id="SDC27733.1"/>
    </source>
</evidence>
<dbReference type="Proteomes" id="UP000199455">
    <property type="component" value="Unassembled WGS sequence"/>
</dbReference>
<sequence length="47" mass="5604">MMVQHRFLKPANRDLVFNEADATILIDKMDHFSAIPDEVWFRDRNLS</sequence>
<evidence type="ECO:0000313" key="2">
    <source>
        <dbReference type="Proteomes" id="UP000199455"/>
    </source>
</evidence>
<reference evidence="2" key="1">
    <citation type="submission" date="2016-10" db="EMBL/GenBank/DDBJ databases">
        <authorList>
            <person name="Varghese N."/>
            <person name="Submissions S."/>
        </authorList>
    </citation>
    <scope>NUCLEOTIDE SEQUENCE [LARGE SCALE GENOMIC DNA]</scope>
    <source>
        <strain evidence="2">DSM 18609</strain>
    </source>
</reference>
<dbReference type="AlphaFoldDB" id="A0A1G6K9V8"/>
<dbReference type="STRING" id="390242.SAMN04488024_101707"/>
<dbReference type="EMBL" id="FMZH01000001">
    <property type="protein sequence ID" value="SDC27733.1"/>
    <property type="molecule type" value="Genomic_DNA"/>
</dbReference>
<gene>
    <name evidence="1" type="ORF">SAMN04488024_101707</name>
</gene>
<protein>
    <submittedName>
        <fullName evidence="1">Uncharacterized protein</fullName>
    </submittedName>
</protein>
<proteinExistence type="predicted"/>
<accession>A0A1G6K9V8</accession>